<dbReference type="GO" id="GO:0061630">
    <property type="term" value="F:ubiquitin protein ligase activity"/>
    <property type="evidence" value="ECO:0007669"/>
    <property type="project" value="UniProtKB-EC"/>
</dbReference>
<evidence type="ECO:0000256" key="15">
    <source>
        <dbReference type="SAM" id="Coils"/>
    </source>
</evidence>
<dbReference type="Pfam" id="PF00097">
    <property type="entry name" value="zf-C3HC4"/>
    <property type="match status" value="1"/>
</dbReference>
<dbReference type="PROSITE" id="PS50089">
    <property type="entry name" value="ZF_RING_2"/>
    <property type="match status" value="1"/>
</dbReference>
<evidence type="ECO:0000256" key="14">
    <source>
        <dbReference type="RuleBase" id="RU365038"/>
    </source>
</evidence>
<comment type="pathway">
    <text evidence="3 14">Protein modification; protein ubiquitination.</text>
</comment>
<keyword evidence="18" id="KW-1185">Reference proteome</keyword>
<keyword evidence="9 14" id="KW-0862">Zinc</keyword>
<reference evidence="17 18" key="1">
    <citation type="submission" date="2024-12" db="EMBL/GenBank/DDBJ databases">
        <title>The unique morphological basis and parallel evolutionary history of personate flowers in Penstemon.</title>
        <authorList>
            <person name="Depatie T.H."/>
            <person name="Wessinger C.A."/>
        </authorList>
    </citation>
    <scope>NUCLEOTIDE SEQUENCE [LARGE SCALE GENOMIC DNA]</scope>
    <source>
        <strain evidence="17">WTNN_2</strain>
        <tissue evidence="17">Leaf</tissue>
    </source>
</reference>
<feature type="coiled-coil region" evidence="15">
    <location>
        <begin position="28"/>
        <end position="58"/>
    </location>
</feature>
<feature type="domain" description="RING-type" evidence="16">
    <location>
        <begin position="612"/>
        <end position="651"/>
    </location>
</feature>
<dbReference type="GO" id="GO:0006325">
    <property type="term" value="P:chromatin organization"/>
    <property type="evidence" value="ECO:0007669"/>
    <property type="project" value="UniProtKB-KW"/>
</dbReference>
<dbReference type="Proteomes" id="UP001634393">
    <property type="component" value="Unassembled WGS sequence"/>
</dbReference>
<feature type="coiled-coil region" evidence="15">
    <location>
        <begin position="373"/>
        <end position="400"/>
    </location>
</feature>
<dbReference type="CDD" id="cd16499">
    <property type="entry name" value="RING-HC_Bre1-like"/>
    <property type="match status" value="1"/>
</dbReference>
<evidence type="ECO:0000256" key="7">
    <source>
        <dbReference type="ARBA" id="ARBA00022771"/>
    </source>
</evidence>
<dbReference type="InterPro" id="IPR017907">
    <property type="entry name" value="Znf_RING_CS"/>
</dbReference>
<name>A0ABD3RPV0_9LAMI</name>
<evidence type="ECO:0000256" key="6">
    <source>
        <dbReference type="ARBA" id="ARBA00022723"/>
    </source>
</evidence>
<evidence type="ECO:0000256" key="5">
    <source>
        <dbReference type="ARBA" id="ARBA00022679"/>
    </source>
</evidence>
<dbReference type="GO" id="GO:0016567">
    <property type="term" value="P:protein ubiquitination"/>
    <property type="evidence" value="ECO:0007669"/>
    <property type="project" value="UniProtKB-UniRule"/>
</dbReference>
<keyword evidence="8 14" id="KW-0833">Ubl conjugation pathway</keyword>
<evidence type="ECO:0000256" key="9">
    <source>
        <dbReference type="ARBA" id="ARBA00022833"/>
    </source>
</evidence>
<keyword evidence="6 14" id="KW-0479">Metal-binding</keyword>
<proteinExistence type="inferred from homology"/>
<keyword evidence="12 14" id="KW-0539">Nucleus</keyword>
<evidence type="ECO:0000313" key="17">
    <source>
        <dbReference type="EMBL" id="KAL3814984.1"/>
    </source>
</evidence>
<dbReference type="PANTHER" id="PTHR23163:SF0">
    <property type="entry name" value="E3 UBIQUITIN-PROTEIN LIGASE BRE1"/>
    <property type="match status" value="1"/>
</dbReference>
<evidence type="ECO:0000256" key="2">
    <source>
        <dbReference type="ARBA" id="ARBA00004123"/>
    </source>
</evidence>
<dbReference type="InterPro" id="IPR013956">
    <property type="entry name" value="E3_ubiquit_lig_Bre1"/>
</dbReference>
<evidence type="ECO:0000313" key="18">
    <source>
        <dbReference type="Proteomes" id="UP001634393"/>
    </source>
</evidence>
<evidence type="ECO:0000256" key="11">
    <source>
        <dbReference type="ARBA" id="ARBA00023054"/>
    </source>
</evidence>
<comment type="subcellular location">
    <subcellularLocation>
        <location evidence="2 14">Nucleus</location>
    </subcellularLocation>
</comment>
<sequence length="665" mass="76471">MEVANLHLKHKFQAGELQSHRDIDSKNKADLKSLKGELESTIAELEESDRSLAILKAEIFIAKESFSPILNRGSKQVTSDKARDKQRDLQDMESTLKELLGQSTSWLYELKRLHEDRLDILKQLSTSQSNLKNVEGIFSSQSYLLLKDQLAKAKADLIHYQALFEKLQVEKESLFCREEESLMKNELIDVLHRSSAVAGSRISELKREIQRYTKERDLIGIKLEEASKEPGRKEIIAEFKALVSSFPEKMGSMQNQLAKYKETAANIYCMRANVHSLTNILDRKVKELGTLSSRTAKQNAEIQKLQALVHDLEVTGTDLKLFLDMYELVSTDAREVSETKISEIKAWAHVQSLKSCLDEHKLEVQVKVAIEAEAKAQQRLAATEADIAYLRQKLDASKREKARLSDVRKFKHEETEAYLSEIETIGLAYDDMRTQNQLLLQQITERDDYDIKLVLDGVKARQMGDDLLMKKRTLEKVVDHTKTTVGLYDLKAGRIEDQLKSYADHAQRLAESRVHNTAAGEDSKIRLLDVKKSSQQLMDTLEEAQFEVDNDRVYHAQLQIELEKERFERKRVEEDLETLRRKVQQLKSQVEGCSIVGKLQQELRKYKEILKCSVCLDRRKEVVITKCYHLFCDPCVQNIIETQRHRRCPVCAASFGVNDVKTIYI</sequence>
<protein>
    <recommendedName>
        <fullName evidence="14">E3 ubiquitin protein ligase</fullName>
        <ecNumber evidence="14">2.3.2.27</ecNumber>
    </recommendedName>
</protein>
<dbReference type="AlphaFoldDB" id="A0ABD3RPV0"/>
<evidence type="ECO:0000256" key="13">
    <source>
        <dbReference type="PROSITE-ProRule" id="PRU00175"/>
    </source>
</evidence>
<dbReference type="EMBL" id="JBJXBP010000008">
    <property type="protein sequence ID" value="KAL3814984.1"/>
    <property type="molecule type" value="Genomic_DNA"/>
</dbReference>
<dbReference type="InterPro" id="IPR013083">
    <property type="entry name" value="Znf_RING/FYVE/PHD"/>
</dbReference>
<evidence type="ECO:0000256" key="1">
    <source>
        <dbReference type="ARBA" id="ARBA00000900"/>
    </source>
</evidence>
<evidence type="ECO:0000259" key="16">
    <source>
        <dbReference type="PROSITE" id="PS50089"/>
    </source>
</evidence>
<organism evidence="17 18">
    <name type="scientific">Penstemon smallii</name>
    <dbReference type="NCBI Taxonomy" id="265156"/>
    <lineage>
        <taxon>Eukaryota</taxon>
        <taxon>Viridiplantae</taxon>
        <taxon>Streptophyta</taxon>
        <taxon>Embryophyta</taxon>
        <taxon>Tracheophyta</taxon>
        <taxon>Spermatophyta</taxon>
        <taxon>Magnoliopsida</taxon>
        <taxon>eudicotyledons</taxon>
        <taxon>Gunneridae</taxon>
        <taxon>Pentapetalae</taxon>
        <taxon>asterids</taxon>
        <taxon>lamiids</taxon>
        <taxon>Lamiales</taxon>
        <taxon>Plantaginaceae</taxon>
        <taxon>Cheloneae</taxon>
        <taxon>Penstemon</taxon>
    </lineage>
</organism>
<dbReference type="GO" id="GO:0005634">
    <property type="term" value="C:nucleus"/>
    <property type="evidence" value="ECO:0007669"/>
    <property type="project" value="UniProtKB-SubCell"/>
</dbReference>
<dbReference type="SUPFAM" id="SSF57850">
    <property type="entry name" value="RING/U-box"/>
    <property type="match status" value="1"/>
</dbReference>
<keyword evidence="11 14" id="KW-0175">Coiled coil</keyword>
<keyword evidence="5 14" id="KW-0808">Transferase</keyword>
<dbReference type="EC" id="2.3.2.27" evidence="14"/>
<accession>A0ABD3RPV0</accession>
<dbReference type="PANTHER" id="PTHR23163">
    <property type="entry name" value="RING FINGER PROTEIN-RELATED"/>
    <property type="match status" value="1"/>
</dbReference>
<feature type="coiled-coil region" evidence="15">
    <location>
        <begin position="555"/>
        <end position="589"/>
    </location>
</feature>
<keyword evidence="7 13" id="KW-0863">Zinc-finger</keyword>
<evidence type="ECO:0000256" key="12">
    <source>
        <dbReference type="ARBA" id="ARBA00023242"/>
    </source>
</evidence>
<dbReference type="InterPro" id="IPR018957">
    <property type="entry name" value="Znf_C3HC4_RING-type"/>
</dbReference>
<dbReference type="PROSITE" id="PS00518">
    <property type="entry name" value="ZF_RING_1"/>
    <property type="match status" value="1"/>
</dbReference>
<dbReference type="SMART" id="SM00184">
    <property type="entry name" value="RING"/>
    <property type="match status" value="1"/>
</dbReference>
<gene>
    <name evidence="17" type="ORF">ACJIZ3_016252</name>
</gene>
<dbReference type="Gene3D" id="3.30.40.10">
    <property type="entry name" value="Zinc/RING finger domain, C3HC4 (zinc finger)"/>
    <property type="match status" value="1"/>
</dbReference>
<comment type="caution">
    <text evidence="17">The sequence shown here is derived from an EMBL/GenBank/DDBJ whole genome shotgun (WGS) entry which is preliminary data.</text>
</comment>
<evidence type="ECO:0000256" key="8">
    <source>
        <dbReference type="ARBA" id="ARBA00022786"/>
    </source>
</evidence>
<evidence type="ECO:0000256" key="10">
    <source>
        <dbReference type="ARBA" id="ARBA00022853"/>
    </source>
</evidence>
<evidence type="ECO:0000256" key="4">
    <source>
        <dbReference type="ARBA" id="ARBA00005555"/>
    </source>
</evidence>
<evidence type="ECO:0000256" key="3">
    <source>
        <dbReference type="ARBA" id="ARBA00004906"/>
    </source>
</evidence>
<keyword evidence="10 14" id="KW-0156">Chromatin regulator</keyword>
<comment type="catalytic activity">
    <reaction evidence="1 14">
        <text>S-ubiquitinyl-[E2 ubiquitin-conjugating enzyme]-L-cysteine + [acceptor protein]-L-lysine = [E2 ubiquitin-conjugating enzyme]-L-cysteine + N(6)-ubiquitinyl-[acceptor protein]-L-lysine.</text>
        <dbReference type="EC" id="2.3.2.27"/>
    </reaction>
</comment>
<comment type="similarity">
    <text evidence="4 14">Belongs to the BRE1 family.</text>
</comment>
<dbReference type="InterPro" id="IPR001841">
    <property type="entry name" value="Znf_RING"/>
</dbReference>
<dbReference type="GO" id="GO:0008270">
    <property type="term" value="F:zinc ion binding"/>
    <property type="evidence" value="ECO:0007669"/>
    <property type="project" value="UniProtKB-KW"/>
</dbReference>